<comment type="similarity">
    <text evidence="1">Belongs to the type-I restriction system S methylase family.</text>
</comment>
<dbReference type="EMBL" id="PPGH01000022">
    <property type="protein sequence ID" value="PQJ96962.1"/>
    <property type="molecule type" value="Genomic_DNA"/>
</dbReference>
<dbReference type="AlphaFoldDB" id="A0A2S7XU91"/>
<feature type="domain" description="Type I restriction modification DNA specificity" evidence="4">
    <location>
        <begin position="198"/>
        <end position="374"/>
    </location>
</feature>
<dbReference type="GO" id="GO:0003677">
    <property type="term" value="F:DNA binding"/>
    <property type="evidence" value="ECO:0007669"/>
    <property type="project" value="UniProtKB-KW"/>
</dbReference>
<evidence type="ECO:0000313" key="5">
    <source>
        <dbReference type="EMBL" id="PQJ96962.1"/>
    </source>
</evidence>
<reference evidence="5 6" key="1">
    <citation type="submission" date="2018-01" db="EMBL/GenBank/DDBJ databases">
        <title>The complete genome sequence of Chromatium okenii LaCa, a purple sulfur bacterium with a turbulent life.</title>
        <authorList>
            <person name="Luedin S.M."/>
            <person name="Liechti N."/>
            <person name="Storelli N."/>
            <person name="Danza F."/>
            <person name="Wittwer M."/>
            <person name="Pothier J.F."/>
            <person name="Tonolla M.A."/>
        </authorList>
    </citation>
    <scope>NUCLEOTIDE SEQUENCE [LARGE SCALE GENOMIC DNA]</scope>
    <source>
        <strain evidence="5 6">LaCa</strain>
    </source>
</reference>
<dbReference type="Gene3D" id="3.90.220.20">
    <property type="entry name" value="DNA methylase specificity domains"/>
    <property type="match status" value="2"/>
</dbReference>
<dbReference type="Pfam" id="PF01420">
    <property type="entry name" value="Methylase_S"/>
    <property type="match status" value="2"/>
</dbReference>
<sequence>MKTDWEIKRLPDVAKYFIGLTYTPKDVSNVGTIVLRSSNVQNDELDLSDLVRVTCSVNKLLYVCKGDILMCSRNGSKRLVGKTAVIGDLPEKMTFGTFMMVIRSEYNPYLSWFFRSEAFREQIGVGENTMINQITKYMLDAIHVPTPPLPEQCRIVAILDQAFAGIATAKANAEQNLKNARALFESHLQSVFTERGEGWVSNKLGAITTKIGSGATPRGGEDSYKNEGISLIRSLNVYDIKFKYKRLAFLDDIQASDLSNVEVKTNDVLLNITGASIARSCIVPDDVLPARVNQHVSIIRPLPHILNSKFLSYLLVSKPYKNKLLQTGEEGGSTRQAITKAQISDFFVSYPELIKKQTEIVVKLDDMISRTQHLESIYQRKLAALDDLKKSLLNQAFSGQL</sequence>
<name>A0A2S7XU91_9GAMM</name>
<dbReference type="PANTHER" id="PTHR43140:SF1">
    <property type="entry name" value="TYPE I RESTRICTION ENZYME ECOKI SPECIFICITY SUBUNIT"/>
    <property type="match status" value="1"/>
</dbReference>
<keyword evidence="2" id="KW-0680">Restriction system</keyword>
<keyword evidence="3" id="KW-0238">DNA-binding</keyword>
<evidence type="ECO:0000313" key="6">
    <source>
        <dbReference type="Proteomes" id="UP000239936"/>
    </source>
</evidence>
<protein>
    <recommendedName>
        <fullName evidence="4">Type I restriction modification DNA specificity domain-containing protein</fullName>
    </recommendedName>
</protein>
<dbReference type="Proteomes" id="UP000239936">
    <property type="component" value="Unassembled WGS sequence"/>
</dbReference>
<feature type="domain" description="Type I restriction modification DNA specificity" evidence="4">
    <location>
        <begin position="4"/>
        <end position="170"/>
    </location>
</feature>
<evidence type="ECO:0000256" key="2">
    <source>
        <dbReference type="ARBA" id="ARBA00022747"/>
    </source>
</evidence>
<evidence type="ECO:0000259" key="4">
    <source>
        <dbReference type="Pfam" id="PF01420"/>
    </source>
</evidence>
<dbReference type="SUPFAM" id="SSF116734">
    <property type="entry name" value="DNA methylase specificity domain"/>
    <property type="match status" value="2"/>
</dbReference>
<comment type="caution">
    <text evidence="5">The sequence shown here is derived from an EMBL/GenBank/DDBJ whole genome shotgun (WGS) entry which is preliminary data.</text>
</comment>
<dbReference type="InterPro" id="IPR051212">
    <property type="entry name" value="Type-I_RE_S_subunit"/>
</dbReference>
<gene>
    <name evidence="5" type="ORF">CXB77_04790</name>
</gene>
<dbReference type="InterPro" id="IPR000055">
    <property type="entry name" value="Restrct_endonuc_typeI_TRD"/>
</dbReference>
<dbReference type="RefSeq" id="WP_105073011.1">
    <property type="nucleotide sequence ID" value="NZ_PPGH01000022.1"/>
</dbReference>
<evidence type="ECO:0000256" key="1">
    <source>
        <dbReference type="ARBA" id="ARBA00010923"/>
    </source>
</evidence>
<organism evidence="5 6">
    <name type="scientific">Chromatium okenii</name>
    <dbReference type="NCBI Taxonomy" id="61644"/>
    <lineage>
        <taxon>Bacteria</taxon>
        <taxon>Pseudomonadati</taxon>
        <taxon>Pseudomonadota</taxon>
        <taxon>Gammaproteobacteria</taxon>
        <taxon>Chromatiales</taxon>
        <taxon>Chromatiaceae</taxon>
        <taxon>Chromatium</taxon>
    </lineage>
</organism>
<dbReference type="CDD" id="cd17265">
    <property type="entry name" value="RMtype1_S_Eco4255III-TRD2-CR2_like"/>
    <property type="match status" value="1"/>
</dbReference>
<dbReference type="PANTHER" id="PTHR43140">
    <property type="entry name" value="TYPE-1 RESTRICTION ENZYME ECOKI SPECIFICITY PROTEIN"/>
    <property type="match status" value="1"/>
</dbReference>
<evidence type="ECO:0000256" key="3">
    <source>
        <dbReference type="ARBA" id="ARBA00023125"/>
    </source>
</evidence>
<dbReference type="OrthoDB" id="398435at2"/>
<keyword evidence="6" id="KW-1185">Reference proteome</keyword>
<dbReference type="InterPro" id="IPR044946">
    <property type="entry name" value="Restrct_endonuc_typeI_TRD_sf"/>
</dbReference>
<proteinExistence type="inferred from homology"/>
<accession>A0A2S7XU91</accession>
<dbReference type="GO" id="GO:0009307">
    <property type="term" value="P:DNA restriction-modification system"/>
    <property type="evidence" value="ECO:0007669"/>
    <property type="project" value="UniProtKB-KW"/>
</dbReference>